<evidence type="ECO:0000313" key="3">
    <source>
        <dbReference type="Proteomes" id="UP000050514"/>
    </source>
</evidence>
<sequence length="68" mass="7627">MMLRLGPKGMMAIGAGLLFFGAAAPFLMILRIWETSFWLSFLSYAASISGLVIGFLGIFLYIRIHRRD</sequence>
<dbReference type="STRING" id="360411.AC812_09480"/>
<name>A0A0P6Y103_9CHLR</name>
<dbReference type="RefSeq" id="WP_061913179.1">
    <property type="nucleotide sequence ID" value="NZ_DF967971.1"/>
</dbReference>
<proteinExistence type="predicted"/>
<dbReference type="Proteomes" id="UP000050514">
    <property type="component" value="Unassembled WGS sequence"/>
</dbReference>
<feature type="transmembrane region" description="Helical" evidence="1">
    <location>
        <begin position="12"/>
        <end position="33"/>
    </location>
</feature>
<keyword evidence="1" id="KW-0812">Transmembrane</keyword>
<dbReference type="EMBL" id="LGHJ01000015">
    <property type="protein sequence ID" value="KPL75193.1"/>
    <property type="molecule type" value="Genomic_DNA"/>
</dbReference>
<keyword evidence="1" id="KW-0472">Membrane</keyword>
<organism evidence="2 3">
    <name type="scientific">Bellilinea caldifistulae</name>
    <dbReference type="NCBI Taxonomy" id="360411"/>
    <lineage>
        <taxon>Bacteria</taxon>
        <taxon>Bacillati</taxon>
        <taxon>Chloroflexota</taxon>
        <taxon>Anaerolineae</taxon>
        <taxon>Anaerolineales</taxon>
        <taxon>Anaerolineaceae</taxon>
        <taxon>Bellilinea</taxon>
    </lineage>
</organism>
<accession>A0A0P6Y103</accession>
<feature type="transmembrane region" description="Helical" evidence="1">
    <location>
        <begin position="39"/>
        <end position="62"/>
    </location>
</feature>
<reference evidence="2 3" key="1">
    <citation type="submission" date="2015-07" db="EMBL/GenBank/DDBJ databases">
        <title>Draft genome of Bellilinea caldifistulae DSM 17877.</title>
        <authorList>
            <person name="Hemp J."/>
            <person name="Ward L.M."/>
            <person name="Pace L.A."/>
            <person name="Fischer W.W."/>
        </authorList>
    </citation>
    <scope>NUCLEOTIDE SEQUENCE [LARGE SCALE GENOMIC DNA]</scope>
    <source>
        <strain evidence="2 3">GOMI-1</strain>
    </source>
</reference>
<dbReference type="AlphaFoldDB" id="A0A0P6Y103"/>
<evidence type="ECO:0000313" key="2">
    <source>
        <dbReference type="EMBL" id="KPL75193.1"/>
    </source>
</evidence>
<keyword evidence="3" id="KW-1185">Reference proteome</keyword>
<gene>
    <name evidence="2" type="ORF">AC812_09480</name>
</gene>
<keyword evidence="1" id="KW-1133">Transmembrane helix</keyword>
<comment type="caution">
    <text evidence="2">The sequence shown here is derived from an EMBL/GenBank/DDBJ whole genome shotgun (WGS) entry which is preliminary data.</text>
</comment>
<evidence type="ECO:0000256" key="1">
    <source>
        <dbReference type="SAM" id="Phobius"/>
    </source>
</evidence>
<protein>
    <submittedName>
        <fullName evidence="2">Uncharacterized protein</fullName>
    </submittedName>
</protein>